<evidence type="ECO:0000313" key="2">
    <source>
        <dbReference type="Proteomes" id="UP000821865"/>
    </source>
</evidence>
<comment type="caution">
    <text evidence="1">The sequence shown here is derived from an EMBL/GenBank/DDBJ whole genome shotgun (WGS) entry which is preliminary data.</text>
</comment>
<gene>
    <name evidence="1" type="ORF">HPB49_010603</name>
</gene>
<sequence>MSKQDQDTALRYMLAHLDNALRADEGVPLSRLQGILSQLLPLVCGPFSATTRSIWLVARRFASTMVNWCQPPFVKPDPRTVAPATKIGSSLDDLRNYKIPKIRRQQPPVEEHDRHISRASPVSQRSKKREEQEEHRKGLIRSQSRSPLGGRSSSRCVVNRTIEDMNKACPRVPSGYISCGDGCPLQNEAGNEFPRSPTMRPLEDDWGISGKVAKLATLGRMPLSSHVRQKQQTEKVCVMCKRRDISDAGGQDTWIRCSLCKQITKERAAVKEKGGKERLAAPEPDTPAKLHKHRASSDVENRERDAKTPTCPLSSRSDNRVKVDTVSPQGKKHRIVSKKQARKAYLTKPVISLSDESCSEDDGCSATATAVSVSQQVETLISSGSPALVAASIFSLTLADWEGLKNEWIDDAESMSVGGMTGKIAPTSTLVSSDSGPLGVCTWNIVAAAMSTQDGDTVLGFILAHFNAMRADEDVRLSRLQGILSQLPPSVGGWFGATGTIWMVARCFASTIANDSGDEAFLSDNDIAELLLDPKEFSARRKLSGIKGTFVPNSKNTGLVSGCEQNVVVRVVLGVAYCNGKKIESFGELLIHCTHQDAAENFLDAVEAECDISSRPPEPVRGGSMAVCTWNIVAAAMTTQDGDTVLGFILAHFNAMRADEDVRLSRLQGILSQLPPSVGGWFGATGTIWMVARCFASTIRAELAEANDSGDEAFLSDNDIAELLLDPKEFSARRKLSGIKGTFVPNSKNTGLVSGCEQNVVVRVVLGVAYCNGKKIESFGELLIHCTHQDEADNFLDAVEAECDM</sequence>
<organism evidence="1 2">
    <name type="scientific">Dermacentor silvarum</name>
    <name type="common">Tick</name>
    <dbReference type="NCBI Taxonomy" id="543639"/>
    <lineage>
        <taxon>Eukaryota</taxon>
        <taxon>Metazoa</taxon>
        <taxon>Ecdysozoa</taxon>
        <taxon>Arthropoda</taxon>
        <taxon>Chelicerata</taxon>
        <taxon>Arachnida</taxon>
        <taxon>Acari</taxon>
        <taxon>Parasitiformes</taxon>
        <taxon>Ixodida</taxon>
        <taxon>Ixodoidea</taxon>
        <taxon>Ixodidae</taxon>
        <taxon>Rhipicephalinae</taxon>
        <taxon>Dermacentor</taxon>
    </lineage>
</organism>
<keyword evidence="2" id="KW-1185">Reference proteome</keyword>
<accession>A0ACB8E034</accession>
<reference evidence="1" key="1">
    <citation type="submission" date="2020-05" db="EMBL/GenBank/DDBJ databases">
        <title>Large-scale comparative analyses of tick genomes elucidate their genetic diversity and vector capacities.</title>
        <authorList>
            <person name="Jia N."/>
            <person name="Wang J."/>
            <person name="Shi W."/>
            <person name="Du L."/>
            <person name="Sun Y."/>
            <person name="Zhan W."/>
            <person name="Jiang J."/>
            <person name="Wang Q."/>
            <person name="Zhang B."/>
            <person name="Ji P."/>
            <person name="Sakyi L.B."/>
            <person name="Cui X."/>
            <person name="Yuan T."/>
            <person name="Jiang B."/>
            <person name="Yang W."/>
            <person name="Lam T.T.-Y."/>
            <person name="Chang Q."/>
            <person name="Ding S."/>
            <person name="Wang X."/>
            <person name="Zhu J."/>
            <person name="Ruan X."/>
            <person name="Zhao L."/>
            <person name="Wei J."/>
            <person name="Que T."/>
            <person name="Du C."/>
            <person name="Cheng J."/>
            <person name="Dai P."/>
            <person name="Han X."/>
            <person name="Huang E."/>
            <person name="Gao Y."/>
            <person name="Liu J."/>
            <person name="Shao H."/>
            <person name="Ye R."/>
            <person name="Li L."/>
            <person name="Wei W."/>
            <person name="Wang X."/>
            <person name="Wang C."/>
            <person name="Yang T."/>
            <person name="Huo Q."/>
            <person name="Li W."/>
            <person name="Guo W."/>
            <person name="Chen H."/>
            <person name="Zhou L."/>
            <person name="Ni X."/>
            <person name="Tian J."/>
            <person name="Zhou Y."/>
            <person name="Sheng Y."/>
            <person name="Liu T."/>
            <person name="Pan Y."/>
            <person name="Xia L."/>
            <person name="Li J."/>
            <person name="Zhao F."/>
            <person name="Cao W."/>
        </authorList>
    </citation>
    <scope>NUCLEOTIDE SEQUENCE</scope>
    <source>
        <strain evidence="1">Dsil-2018</strain>
    </source>
</reference>
<name>A0ACB8E034_DERSI</name>
<protein>
    <submittedName>
        <fullName evidence="1">Uncharacterized protein</fullName>
    </submittedName>
</protein>
<proteinExistence type="predicted"/>
<dbReference type="EMBL" id="CM023470">
    <property type="protein sequence ID" value="KAH7979694.1"/>
    <property type="molecule type" value="Genomic_DNA"/>
</dbReference>
<evidence type="ECO:0000313" key="1">
    <source>
        <dbReference type="EMBL" id="KAH7979694.1"/>
    </source>
</evidence>
<dbReference type="Proteomes" id="UP000821865">
    <property type="component" value="Chromosome 1"/>
</dbReference>